<accession>A0A1I4ZP34</accession>
<evidence type="ECO:0000256" key="4">
    <source>
        <dbReference type="PROSITE-ProRule" id="PRU00335"/>
    </source>
</evidence>
<evidence type="ECO:0000313" key="6">
    <source>
        <dbReference type="EMBL" id="SFN51803.1"/>
    </source>
</evidence>
<dbReference type="Pfam" id="PF00440">
    <property type="entry name" value="TetR_N"/>
    <property type="match status" value="1"/>
</dbReference>
<dbReference type="GO" id="GO:0003677">
    <property type="term" value="F:DNA binding"/>
    <property type="evidence" value="ECO:0007669"/>
    <property type="project" value="UniProtKB-UniRule"/>
</dbReference>
<dbReference type="RefSeq" id="WP_090067870.1">
    <property type="nucleotide sequence ID" value="NZ_FOVR01000001.1"/>
</dbReference>
<reference evidence="6 7" key="1">
    <citation type="submission" date="2016-10" db="EMBL/GenBank/DDBJ databases">
        <authorList>
            <person name="de Groot N.N."/>
        </authorList>
    </citation>
    <scope>NUCLEOTIDE SEQUENCE [LARGE SCALE GENOMIC DNA]</scope>
    <source>
        <strain evidence="6 7">CGMCC 1.9157</strain>
    </source>
</reference>
<evidence type="ECO:0000256" key="1">
    <source>
        <dbReference type="ARBA" id="ARBA00023015"/>
    </source>
</evidence>
<dbReference type="Gene3D" id="1.10.357.10">
    <property type="entry name" value="Tetracycline Repressor, domain 2"/>
    <property type="match status" value="1"/>
</dbReference>
<dbReference type="InterPro" id="IPR001647">
    <property type="entry name" value="HTH_TetR"/>
</dbReference>
<dbReference type="PROSITE" id="PS50977">
    <property type="entry name" value="HTH_TETR_2"/>
    <property type="match status" value="1"/>
</dbReference>
<dbReference type="InterPro" id="IPR009057">
    <property type="entry name" value="Homeodomain-like_sf"/>
</dbReference>
<name>A0A1I4ZP34_9HYPH</name>
<evidence type="ECO:0000256" key="2">
    <source>
        <dbReference type="ARBA" id="ARBA00023125"/>
    </source>
</evidence>
<gene>
    <name evidence="6" type="ORF">SAMN04488056_101160</name>
</gene>
<dbReference type="PANTHER" id="PTHR47506:SF3">
    <property type="entry name" value="HTH-TYPE TRANSCRIPTIONAL REGULATOR LMRA"/>
    <property type="match status" value="1"/>
</dbReference>
<keyword evidence="1" id="KW-0805">Transcription regulation</keyword>
<evidence type="ECO:0000259" key="5">
    <source>
        <dbReference type="PROSITE" id="PS50977"/>
    </source>
</evidence>
<sequence length="209" mass="23472">MEHSTYQKLVVAAANLLRQKGYAATGISDILKTAGVTRGSLYHHFPGGKRDLAIAAARYSAELLLDMIEAACRKAHSEGGDYHDAMIEFCKKIYASFEKNGNWRFMTVSATLQEGGERNEIFSKEARKHYARIRMKAIDEGGKFGLSAEASYLPLRKAMLILEGSWLLSRVLGDTMPMRSAVKFIEEEKLFHELRQQAQLQISHDETLS</sequence>
<protein>
    <submittedName>
        <fullName evidence="6">Transcriptional regulator, TetR family</fullName>
    </submittedName>
</protein>
<feature type="domain" description="HTH tetR-type" evidence="5">
    <location>
        <begin position="3"/>
        <end position="63"/>
    </location>
</feature>
<feature type="DNA-binding region" description="H-T-H motif" evidence="4">
    <location>
        <begin position="26"/>
        <end position="45"/>
    </location>
</feature>
<dbReference type="OrthoDB" id="9809772at2"/>
<dbReference type="SUPFAM" id="SSF46689">
    <property type="entry name" value="Homeodomain-like"/>
    <property type="match status" value="1"/>
</dbReference>
<keyword evidence="7" id="KW-1185">Reference proteome</keyword>
<dbReference type="AlphaFoldDB" id="A0A1I4ZP34"/>
<organism evidence="6 7">
    <name type="scientific">Cohaesibacter marisflavi</name>
    <dbReference type="NCBI Taxonomy" id="655353"/>
    <lineage>
        <taxon>Bacteria</taxon>
        <taxon>Pseudomonadati</taxon>
        <taxon>Pseudomonadota</taxon>
        <taxon>Alphaproteobacteria</taxon>
        <taxon>Hyphomicrobiales</taxon>
        <taxon>Cohaesibacteraceae</taxon>
    </lineage>
</organism>
<proteinExistence type="predicted"/>
<keyword evidence="3" id="KW-0804">Transcription</keyword>
<dbReference type="STRING" id="655353.SAMN04488056_101160"/>
<dbReference type="PANTHER" id="PTHR47506">
    <property type="entry name" value="TRANSCRIPTIONAL REGULATORY PROTEIN"/>
    <property type="match status" value="1"/>
</dbReference>
<dbReference type="EMBL" id="FOVR01000001">
    <property type="protein sequence ID" value="SFN51803.1"/>
    <property type="molecule type" value="Genomic_DNA"/>
</dbReference>
<keyword evidence="2 4" id="KW-0238">DNA-binding</keyword>
<dbReference type="PRINTS" id="PR00455">
    <property type="entry name" value="HTHTETR"/>
</dbReference>
<evidence type="ECO:0000256" key="3">
    <source>
        <dbReference type="ARBA" id="ARBA00023163"/>
    </source>
</evidence>
<dbReference type="Proteomes" id="UP000199236">
    <property type="component" value="Unassembled WGS sequence"/>
</dbReference>
<evidence type="ECO:0000313" key="7">
    <source>
        <dbReference type="Proteomes" id="UP000199236"/>
    </source>
</evidence>